<feature type="non-terminal residue" evidence="7">
    <location>
        <position position="1"/>
    </location>
</feature>
<dbReference type="InterPro" id="IPR013783">
    <property type="entry name" value="Ig-like_fold"/>
</dbReference>
<comment type="subcellular location">
    <subcellularLocation>
        <location evidence="1">Membrane</location>
        <topology evidence="1">Single-pass type I membrane protein</topology>
    </subcellularLocation>
</comment>
<evidence type="ECO:0000256" key="2">
    <source>
        <dbReference type="ARBA" id="ARBA00023136"/>
    </source>
</evidence>
<evidence type="ECO:0000313" key="8">
    <source>
        <dbReference type="Proteomes" id="UP001497623"/>
    </source>
</evidence>
<dbReference type="GO" id="GO:0050839">
    <property type="term" value="F:cell adhesion molecule binding"/>
    <property type="evidence" value="ECO:0007669"/>
    <property type="project" value="TreeGrafter"/>
</dbReference>
<keyword evidence="8" id="KW-1185">Reference proteome</keyword>
<proteinExistence type="predicted"/>
<dbReference type="InterPro" id="IPR036179">
    <property type="entry name" value="Ig-like_dom_sf"/>
</dbReference>
<dbReference type="Gene3D" id="2.60.40.10">
    <property type="entry name" value="Immunoglobulins"/>
    <property type="match status" value="2"/>
</dbReference>
<protein>
    <recommendedName>
        <fullName evidence="6">Ig-like domain-containing protein</fullName>
    </recommendedName>
</protein>
<dbReference type="PANTHER" id="PTHR11640:SF31">
    <property type="entry name" value="IRREGULAR CHIASM C-ROUGHEST PROTEIN-RELATED"/>
    <property type="match status" value="1"/>
</dbReference>
<evidence type="ECO:0000256" key="4">
    <source>
        <dbReference type="ARBA" id="ARBA00023180"/>
    </source>
</evidence>
<keyword evidence="5" id="KW-0393">Immunoglobulin domain</keyword>
<dbReference type="InterPro" id="IPR003599">
    <property type="entry name" value="Ig_sub"/>
</dbReference>
<dbReference type="InterPro" id="IPR003598">
    <property type="entry name" value="Ig_sub2"/>
</dbReference>
<evidence type="ECO:0000259" key="6">
    <source>
        <dbReference type="PROSITE" id="PS50835"/>
    </source>
</evidence>
<dbReference type="SUPFAM" id="SSF48726">
    <property type="entry name" value="Immunoglobulin"/>
    <property type="match status" value="2"/>
</dbReference>
<dbReference type="InterPro" id="IPR007110">
    <property type="entry name" value="Ig-like_dom"/>
</dbReference>
<dbReference type="AlphaFoldDB" id="A0AAV2QC03"/>
<dbReference type="GO" id="GO:0005911">
    <property type="term" value="C:cell-cell junction"/>
    <property type="evidence" value="ECO:0007669"/>
    <property type="project" value="TreeGrafter"/>
</dbReference>
<evidence type="ECO:0000256" key="3">
    <source>
        <dbReference type="ARBA" id="ARBA00023157"/>
    </source>
</evidence>
<organism evidence="7 8">
    <name type="scientific">Meganyctiphanes norvegica</name>
    <name type="common">Northern krill</name>
    <name type="synonym">Thysanopoda norvegica</name>
    <dbReference type="NCBI Taxonomy" id="48144"/>
    <lineage>
        <taxon>Eukaryota</taxon>
        <taxon>Metazoa</taxon>
        <taxon>Ecdysozoa</taxon>
        <taxon>Arthropoda</taxon>
        <taxon>Crustacea</taxon>
        <taxon>Multicrustacea</taxon>
        <taxon>Malacostraca</taxon>
        <taxon>Eumalacostraca</taxon>
        <taxon>Eucarida</taxon>
        <taxon>Euphausiacea</taxon>
        <taxon>Euphausiidae</taxon>
        <taxon>Meganyctiphanes</taxon>
    </lineage>
</organism>
<dbReference type="SMART" id="SM00408">
    <property type="entry name" value="IGc2"/>
    <property type="match status" value="1"/>
</dbReference>
<feature type="domain" description="Ig-like" evidence="6">
    <location>
        <begin position="96"/>
        <end position="145"/>
    </location>
</feature>
<dbReference type="GO" id="GO:0098609">
    <property type="term" value="P:cell-cell adhesion"/>
    <property type="evidence" value="ECO:0007669"/>
    <property type="project" value="TreeGrafter"/>
</dbReference>
<accession>A0AAV2QC03</accession>
<evidence type="ECO:0000256" key="1">
    <source>
        <dbReference type="ARBA" id="ARBA00004479"/>
    </source>
</evidence>
<dbReference type="EMBL" id="CAXKWB010004671">
    <property type="protein sequence ID" value="CAL4074768.1"/>
    <property type="molecule type" value="Genomic_DNA"/>
</dbReference>
<comment type="caution">
    <text evidence="7">The sequence shown here is derived from an EMBL/GenBank/DDBJ whole genome shotgun (WGS) entry which is preliminary data.</text>
</comment>
<gene>
    <name evidence="7" type="ORF">MNOR_LOCUS9600</name>
</gene>
<keyword evidence="3" id="KW-1015">Disulfide bond</keyword>
<dbReference type="PROSITE" id="PS50835">
    <property type="entry name" value="IG_LIKE"/>
    <property type="match status" value="2"/>
</dbReference>
<sequence length="145" mass="15813">PPEIEYPEEGTILIATQGTSVALSCVVDARPQATINWYKDESPLVVSRDPFVHITGGGERLTFLRALQHHSGNYTCVATSAVGRDQLSYDLSVMVPPVIIGDFSSNSLDGMENQEIRGVVGGDLELECYTLGNPRPNIHWKKDGN</sequence>
<dbReference type="PANTHER" id="PTHR11640">
    <property type="entry name" value="NEPHRIN"/>
    <property type="match status" value="1"/>
</dbReference>
<dbReference type="CDD" id="cd00096">
    <property type="entry name" value="Ig"/>
    <property type="match status" value="1"/>
</dbReference>
<dbReference type="InterPro" id="IPR051275">
    <property type="entry name" value="Cell_adhesion_signaling"/>
</dbReference>
<dbReference type="GO" id="GO:0005886">
    <property type="term" value="C:plasma membrane"/>
    <property type="evidence" value="ECO:0007669"/>
    <property type="project" value="TreeGrafter"/>
</dbReference>
<feature type="domain" description="Ig-like" evidence="6">
    <location>
        <begin position="2"/>
        <end position="92"/>
    </location>
</feature>
<dbReference type="SMART" id="SM00409">
    <property type="entry name" value="IG"/>
    <property type="match status" value="1"/>
</dbReference>
<reference evidence="7 8" key="1">
    <citation type="submission" date="2024-05" db="EMBL/GenBank/DDBJ databases">
        <authorList>
            <person name="Wallberg A."/>
        </authorList>
    </citation>
    <scope>NUCLEOTIDE SEQUENCE [LARGE SCALE GENOMIC DNA]</scope>
</reference>
<evidence type="ECO:0000313" key="7">
    <source>
        <dbReference type="EMBL" id="CAL4074768.1"/>
    </source>
</evidence>
<feature type="non-terminal residue" evidence="7">
    <location>
        <position position="145"/>
    </location>
</feature>
<keyword evidence="4" id="KW-0325">Glycoprotein</keyword>
<evidence type="ECO:0000256" key="5">
    <source>
        <dbReference type="ARBA" id="ARBA00023319"/>
    </source>
</evidence>
<dbReference type="Pfam" id="PF13927">
    <property type="entry name" value="Ig_3"/>
    <property type="match status" value="1"/>
</dbReference>
<dbReference type="FunFam" id="2.60.40.10:FF:000107">
    <property type="entry name" value="Myosin, light chain kinase a"/>
    <property type="match status" value="1"/>
</dbReference>
<keyword evidence="2" id="KW-0472">Membrane</keyword>
<dbReference type="Proteomes" id="UP001497623">
    <property type="component" value="Unassembled WGS sequence"/>
</dbReference>
<name>A0AAV2QC03_MEGNR</name>